<reference evidence="2 3" key="1">
    <citation type="submission" date="2020-03" db="EMBL/GenBank/DDBJ databases">
        <title>Leucobacter sp. nov., isolated from beetles.</title>
        <authorList>
            <person name="Hyun D.-W."/>
            <person name="Bae J.-W."/>
        </authorList>
    </citation>
    <scope>NUCLEOTIDE SEQUENCE [LARGE SCALE GENOMIC DNA]</scope>
    <source>
        <strain evidence="2 3">HDW9A</strain>
    </source>
</reference>
<dbReference type="InterPro" id="IPR016181">
    <property type="entry name" value="Acyl_CoA_acyltransferase"/>
</dbReference>
<dbReference type="PANTHER" id="PTHR42791">
    <property type="entry name" value="GNAT FAMILY ACETYLTRANSFERASE"/>
    <property type="match status" value="1"/>
</dbReference>
<dbReference type="PANTHER" id="PTHR42791:SF1">
    <property type="entry name" value="N-ACETYLTRANSFERASE DOMAIN-CONTAINING PROTEIN"/>
    <property type="match status" value="1"/>
</dbReference>
<protein>
    <submittedName>
        <fullName evidence="2">GNAT family N-acetyltransferase</fullName>
    </submittedName>
</protein>
<name>A0ABX6JTT6_9MICO</name>
<evidence type="ECO:0000313" key="3">
    <source>
        <dbReference type="Proteomes" id="UP000503441"/>
    </source>
</evidence>
<gene>
    <name evidence="2" type="ORF">G7066_01365</name>
</gene>
<dbReference type="RefSeq" id="WP_166328467.1">
    <property type="nucleotide sequence ID" value="NZ_CP049933.1"/>
</dbReference>
<organism evidence="2 3">
    <name type="scientific">Leucobacter coleopterorum</name>
    <dbReference type="NCBI Taxonomy" id="2714933"/>
    <lineage>
        <taxon>Bacteria</taxon>
        <taxon>Bacillati</taxon>
        <taxon>Actinomycetota</taxon>
        <taxon>Actinomycetes</taxon>
        <taxon>Micrococcales</taxon>
        <taxon>Microbacteriaceae</taxon>
        <taxon>Leucobacter</taxon>
    </lineage>
</organism>
<accession>A0ABX6JTT6</accession>
<dbReference type="Pfam" id="PF13673">
    <property type="entry name" value="Acetyltransf_10"/>
    <property type="match status" value="1"/>
</dbReference>
<proteinExistence type="predicted"/>
<dbReference type="EMBL" id="CP049933">
    <property type="protein sequence ID" value="QIM17691.1"/>
    <property type="molecule type" value="Genomic_DNA"/>
</dbReference>
<dbReference type="Proteomes" id="UP000503441">
    <property type="component" value="Chromosome"/>
</dbReference>
<evidence type="ECO:0000259" key="1">
    <source>
        <dbReference type="PROSITE" id="PS51186"/>
    </source>
</evidence>
<keyword evidence="3" id="KW-1185">Reference proteome</keyword>
<dbReference type="SUPFAM" id="SSF55729">
    <property type="entry name" value="Acyl-CoA N-acyltransferases (Nat)"/>
    <property type="match status" value="1"/>
</dbReference>
<dbReference type="PROSITE" id="PS51186">
    <property type="entry name" value="GNAT"/>
    <property type="match status" value="1"/>
</dbReference>
<evidence type="ECO:0000313" key="2">
    <source>
        <dbReference type="EMBL" id="QIM17691.1"/>
    </source>
</evidence>
<feature type="domain" description="N-acetyltransferase" evidence="1">
    <location>
        <begin position="69"/>
        <end position="206"/>
    </location>
</feature>
<dbReference type="Gene3D" id="3.40.630.30">
    <property type="match status" value="1"/>
</dbReference>
<sequence length="206" mass="22823">MTDFVLPQNVRHPVATDLPEIARVLTEAFFDDPVWGPTFPDAEQRRAQATEYWTFMADQGLRWNESLVVVGDDGAIRALAIWFPPGEDEVAADSHDAYAEMVKRILPPEPAQALFDAGDVFGEARPKKPHAYLSLLAVAPEARGNGEGMGLLRLSTARYDAAGTDTYLESSNPANDARYEREGYQPQGQIKLAGGQRVQTYWRDAQ</sequence>
<dbReference type="InterPro" id="IPR052523">
    <property type="entry name" value="Trichothecene_AcTrans"/>
</dbReference>
<dbReference type="InterPro" id="IPR000182">
    <property type="entry name" value="GNAT_dom"/>
</dbReference>